<keyword evidence="8" id="KW-1185">Reference proteome</keyword>
<comment type="function">
    <text evidence="5">Subunit of the V1 complex of vacuolar(H+)-ATPase (V-ATPase), a multisubunit enzyme composed of a peripheral complex (V1) that hydrolyzes ATP and a membrane integral complex (V0) that translocates protons. V-ATPase is responsible for acidifying and maintaining the pH of intracellular compartments and in some cell types, is targeted to the plasma membrane, where it is responsible for acidifying the extracellular environment.</text>
</comment>
<feature type="coiled-coil region" evidence="6">
    <location>
        <begin position="29"/>
        <end position="89"/>
    </location>
</feature>
<dbReference type="InterPro" id="IPR005124">
    <property type="entry name" value="V-ATPase_G"/>
</dbReference>
<keyword evidence="3 5" id="KW-0375">Hydrogen ion transport</keyword>
<dbReference type="Gene3D" id="1.20.5.620">
    <property type="entry name" value="F1F0 ATP synthase subunit B, membrane domain"/>
    <property type="match status" value="1"/>
</dbReference>
<reference evidence="7 8" key="1">
    <citation type="submission" date="2017-04" db="EMBL/GenBank/DDBJ databases">
        <authorList>
            <person name="Afonso C.L."/>
            <person name="Miller P.J."/>
            <person name="Scott M.A."/>
            <person name="Spackman E."/>
            <person name="Goraichik I."/>
            <person name="Dimitrov K.M."/>
            <person name="Suarez D.L."/>
            <person name="Swayne D.E."/>
        </authorList>
    </citation>
    <scope>NUCLEOTIDE SEQUENCE [LARGE SCALE GENOMIC DNA]</scope>
</reference>
<evidence type="ECO:0000256" key="1">
    <source>
        <dbReference type="ARBA" id="ARBA00010066"/>
    </source>
</evidence>
<evidence type="ECO:0000256" key="3">
    <source>
        <dbReference type="ARBA" id="ARBA00022781"/>
    </source>
</evidence>
<evidence type="ECO:0000256" key="4">
    <source>
        <dbReference type="ARBA" id="ARBA00023065"/>
    </source>
</evidence>
<dbReference type="Proteomes" id="UP000196158">
    <property type="component" value="Unassembled WGS sequence"/>
</dbReference>
<dbReference type="EMBL" id="FXLY01000002">
    <property type="protein sequence ID" value="SMN18460.1"/>
    <property type="molecule type" value="Genomic_DNA"/>
</dbReference>
<dbReference type="PANTHER" id="PTHR12713:SF11">
    <property type="entry name" value="V-TYPE PROTON ATPASE SUBUNIT G"/>
    <property type="match status" value="1"/>
</dbReference>
<gene>
    <name evidence="7" type="ORF">KASA_0Q09427G</name>
</gene>
<evidence type="ECO:0000256" key="6">
    <source>
        <dbReference type="SAM" id="Coils"/>
    </source>
</evidence>
<dbReference type="FunFam" id="1.20.5.620:FF:000004">
    <property type="entry name" value="V-type proton ATPase subunit G"/>
    <property type="match status" value="1"/>
</dbReference>
<name>A0A1X7QZ38_9SACH</name>
<accession>A0A1X7QZ38</accession>
<dbReference type="STRING" id="1789683.A0A1X7QZ38"/>
<keyword evidence="6" id="KW-0175">Coiled coil</keyword>
<comment type="subunit">
    <text evidence="5">V-ATPase is a heteromultimeric enzyme made up of two complexes: the ATP-hydrolytic V1 complex and the proton translocation V0 complex.</text>
</comment>
<dbReference type="Gene3D" id="1.20.5.730">
    <property type="entry name" value="Single helix bin"/>
    <property type="match status" value="1"/>
</dbReference>
<dbReference type="OrthoDB" id="250802at2759"/>
<evidence type="ECO:0000256" key="2">
    <source>
        <dbReference type="ARBA" id="ARBA00022448"/>
    </source>
</evidence>
<organism evidence="7 8">
    <name type="scientific">Maudiozyma saulgeensis</name>
    <dbReference type="NCBI Taxonomy" id="1789683"/>
    <lineage>
        <taxon>Eukaryota</taxon>
        <taxon>Fungi</taxon>
        <taxon>Dikarya</taxon>
        <taxon>Ascomycota</taxon>
        <taxon>Saccharomycotina</taxon>
        <taxon>Saccharomycetes</taxon>
        <taxon>Saccharomycetales</taxon>
        <taxon>Saccharomycetaceae</taxon>
        <taxon>Maudiozyma</taxon>
    </lineage>
</organism>
<dbReference type="GO" id="GO:0000221">
    <property type="term" value="C:vacuolar proton-transporting V-type ATPase, V1 domain"/>
    <property type="evidence" value="ECO:0007669"/>
    <property type="project" value="TreeGrafter"/>
</dbReference>
<keyword evidence="4 5" id="KW-0406">Ion transport</keyword>
<keyword evidence="2 5" id="KW-0813">Transport</keyword>
<proteinExistence type="inferred from homology"/>
<comment type="similarity">
    <text evidence="1 5">Belongs to the V-ATPase G subunit family.</text>
</comment>
<dbReference type="NCBIfam" id="TIGR01147">
    <property type="entry name" value="V_ATP_synt_G"/>
    <property type="match status" value="1"/>
</dbReference>
<evidence type="ECO:0000256" key="5">
    <source>
        <dbReference type="RuleBase" id="RU364019"/>
    </source>
</evidence>
<dbReference type="AlphaFoldDB" id="A0A1X7QZ38"/>
<evidence type="ECO:0000313" key="7">
    <source>
        <dbReference type="EMBL" id="SMN18460.1"/>
    </source>
</evidence>
<dbReference type="PANTHER" id="PTHR12713">
    <property type="entry name" value="VACUOLAR ATP SYNTHASE SUBUNIT G"/>
    <property type="match status" value="1"/>
</dbReference>
<dbReference type="GO" id="GO:0016887">
    <property type="term" value="F:ATP hydrolysis activity"/>
    <property type="evidence" value="ECO:0007669"/>
    <property type="project" value="TreeGrafter"/>
</dbReference>
<dbReference type="Pfam" id="PF03179">
    <property type="entry name" value="V-ATPase_G"/>
    <property type="match status" value="1"/>
</dbReference>
<sequence>MSQQNGIATLLKAEKEAHEIVSKSRKYRQDKLKQAKSDAAQEIEAYKTKKDQELKDFESKNVGSTAELEKQAEQDVQGELEEIKKISKAKTPAVIKLLVSAVTEPIPEMHVNAI</sequence>
<dbReference type="GO" id="GO:0046961">
    <property type="term" value="F:proton-transporting ATPase activity, rotational mechanism"/>
    <property type="evidence" value="ECO:0007669"/>
    <property type="project" value="InterPro"/>
</dbReference>
<protein>
    <recommendedName>
        <fullName evidence="5">V-type proton ATPase subunit G</fullName>
    </recommendedName>
</protein>
<evidence type="ECO:0000313" key="8">
    <source>
        <dbReference type="Proteomes" id="UP000196158"/>
    </source>
</evidence>